<keyword evidence="4" id="KW-0391">Immunity</keyword>
<evidence type="ECO:0000256" key="2">
    <source>
        <dbReference type="ARBA" id="ARBA00022475"/>
    </source>
</evidence>
<dbReference type="PANTHER" id="PTHR19433">
    <property type="entry name" value="T-CELL RECEPTOR ALPHA CHAIN V REGION-RELATED"/>
    <property type="match status" value="1"/>
</dbReference>
<dbReference type="AlphaFoldDB" id="A0A3B5QFE7"/>
<reference evidence="10" key="2">
    <citation type="journal article" date="2013" name="Nat. Genet.">
        <title>The genome of the platyfish, Xiphophorus maculatus, provides insights into evolutionary adaptation and several complex traits.</title>
        <authorList>
            <person name="Schartl M."/>
            <person name="Walter R.B."/>
            <person name="Shen Y."/>
            <person name="Garcia T."/>
            <person name="Catchen J."/>
            <person name="Amores A."/>
            <person name="Braasch I."/>
            <person name="Chalopin D."/>
            <person name="Volff J.N."/>
            <person name="Lesch K.P."/>
            <person name="Bisazza A."/>
            <person name="Minx P."/>
            <person name="Hillier L."/>
            <person name="Wilson R.K."/>
            <person name="Fuerstenberg S."/>
            <person name="Boore J."/>
            <person name="Searle S."/>
            <person name="Postlethwait J.H."/>
            <person name="Warren W.C."/>
        </authorList>
    </citation>
    <scope>NUCLEOTIDE SEQUENCE [LARGE SCALE GENOMIC DNA]</scope>
    <source>
        <strain evidence="10">JP 163 A</strain>
    </source>
</reference>
<reference evidence="10" key="1">
    <citation type="submission" date="2012-01" db="EMBL/GenBank/DDBJ databases">
        <authorList>
            <person name="Walter R."/>
            <person name="Schartl M."/>
            <person name="Warren W."/>
        </authorList>
    </citation>
    <scope>NUCLEOTIDE SEQUENCE [LARGE SCALE GENOMIC DNA]</scope>
    <source>
        <strain evidence="10">JP 163 A</strain>
    </source>
</reference>
<keyword evidence="2" id="KW-1003">Cell membrane</keyword>
<keyword evidence="5" id="KW-0472">Membrane</keyword>
<evidence type="ECO:0000259" key="8">
    <source>
        <dbReference type="PROSITE" id="PS50835"/>
    </source>
</evidence>
<comment type="subcellular location">
    <subcellularLocation>
        <location evidence="1">Cell membrane</location>
    </subcellularLocation>
</comment>
<organism evidence="9 10">
    <name type="scientific">Xiphophorus maculatus</name>
    <name type="common">Southern platyfish</name>
    <name type="synonym">Platypoecilus maculatus</name>
    <dbReference type="NCBI Taxonomy" id="8083"/>
    <lineage>
        <taxon>Eukaryota</taxon>
        <taxon>Metazoa</taxon>
        <taxon>Chordata</taxon>
        <taxon>Craniata</taxon>
        <taxon>Vertebrata</taxon>
        <taxon>Euteleostomi</taxon>
        <taxon>Actinopterygii</taxon>
        <taxon>Neopterygii</taxon>
        <taxon>Teleostei</taxon>
        <taxon>Neoteleostei</taxon>
        <taxon>Acanthomorphata</taxon>
        <taxon>Ovalentaria</taxon>
        <taxon>Atherinomorphae</taxon>
        <taxon>Cyprinodontiformes</taxon>
        <taxon>Poeciliidae</taxon>
        <taxon>Poeciliinae</taxon>
        <taxon>Xiphophorus</taxon>
    </lineage>
</organism>
<evidence type="ECO:0000313" key="10">
    <source>
        <dbReference type="Proteomes" id="UP000002852"/>
    </source>
</evidence>
<dbReference type="STRING" id="8083.ENSXMAP00000029653"/>
<dbReference type="Pfam" id="PF07686">
    <property type="entry name" value="V-set"/>
    <property type="match status" value="1"/>
</dbReference>
<evidence type="ECO:0000256" key="6">
    <source>
        <dbReference type="ARBA" id="ARBA00023157"/>
    </source>
</evidence>
<dbReference type="CDD" id="cd00099">
    <property type="entry name" value="IgV"/>
    <property type="match status" value="1"/>
</dbReference>
<evidence type="ECO:0000256" key="7">
    <source>
        <dbReference type="ARBA" id="ARBA00023180"/>
    </source>
</evidence>
<dbReference type="GO" id="GO:0009617">
    <property type="term" value="P:response to bacterium"/>
    <property type="evidence" value="ECO:0007669"/>
    <property type="project" value="TreeGrafter"/>
</dbReference>
<dbReference type="GeneTree" id="ENSGT01030000234530"/>
<keyword evidence="3" id="KW-0732">Signal</keyword>
<dbReference type="InterPro" id="IPR036179">
    <property type="entry name" value="Ig-like_dom_sf"/>
</dbReference>
<dbReference type="Proteomes" id="UP000002852">
    <property type="component" value="Unassembled WGS sequence"/>
</dbReference>
<dbReference type="GO" id="GO:0005886">
    <property type="term" value="C:plasma membrane"/>
    <property type="evidence" value="ECO:0007669"/>
    <property type="project" value="UniProtKB-SubCell"/>
</dbReference>
<evidence type="ECO:0000256" key="3">
    <source>
        <dbReference type="ARBA" id="ARBA00022729"/>
    </source>
</evidence>
<dbReference type="InParanoid" id="A0A3B5QFE7"/>
<keyword evidence="6" id="KW-1015">Disulfide bond</keyword>
<dbReference type="InterPro" id="IPR013106">
    <property type="entry name" value="Ig_V-set"/>
</dbReference>
<dbReference type="PROSITE" id="PS50835">
    <property type="entry name" value="IG_LIKE"/>
    <property type="match status" value="1"/>
</dbReference>
<evidence type="ECO:0000256" key="5">
    <source>
        <dbReference type="ARBA" id="ARBA00023136"/>
    </source>
</evidence>
<dbReference type="GO" id="GO:0002376">
    <property type="term" value="P:immune system process"/>
    <property type="evidence" value="ECO:0007669"/>
    <property type="project" value="UniProtKB-KW"/>
</dbReference>
<protein>
    <submittedName>
        <fullName evidence="9">Uncharacterized LOC111607139</fullName>
    </submittedName>
</protein>
<evidence type="ECO:0000256" key="4">
    <source>
        <dbReference type="ARBA" id="ARBA00022859"/>
    </source>
</evidence>
<dbReference type="Gene3D" id="2.60.40.10">
    <property type="entry name" value="Immunoglobulins"/>
    <property type="match status" value="3"/>
</dbReference>
<name>A0A3B5QFE7_XIPMA</name>
<sequence length="367" mass="41644">IEICFMDLFPVCSDELKIEVKTVTAGQNVTLNCPRQSSALYRETFYWIRLVSGNWPEFLGATANFKTDDVSKIPHVQTKQEEGEFHLHINEAKRNDTGLYYCIKLFLFLTCEKNSDTLQCSVLSDSEKKSCPSDNRVYWFKARSDNSPPSLLYLQGISGDECESSPKAPSAQKCFYKFSENSDSGIYHCAVAACGQILFGNGAKLGAGDKSLPNYIYTDGNRENKCEEKLDSQQRCVYNFSKTVNASDATFYCAVATCGEIYFGNGTNMDIKERRNVINGTRRTARTLSEADVHHSVRFKIFVKAFILEVLLNFILKFRTNPMCNSALDEKVIQSQKQQLHDVKTIQGFYFEIFSMLHFKVLNESHV</sequence>
<dbReference type="SUPFAM" id="SSF48726">
    <property type="entry name" value="Immunoglobulin"/>
    <property type="match status" value="2"/>
</dbReference>
<dbReference type="InterPro" id="IPR013783">
    <property type="entry name" value="Ig-like_fold"/>
</dbReference>
<dbReference type="InterPro" id="IPR007110">
    <property type="entry name" value="Ig-like_dom"/>
</dbReference>
<keyword evidence="10" id="KW-1185">Reference proteome</keyword>
<feature type="domain" description="Ig-like" evidence="8">
    <location>
        <begin position="10"/>
        <end position="102"/>
    </location>
</feature>
<dbReference type="SMART" id="SM00406">
    <property type="entry name" value="IGv"/>
    <property type="match status" value="1"/>
</dbReference>
<dbReference type="InterPro" id="IPR003599">
    <property type="entry name" value="Ig_sub"/>
</dbReference>
<evidence type="ECO:0000313" key="9">
    <source>
        <dbReference type="Ensembl" id="ENSXMAP00000029653.1"/>
    </source>
</evidence>
<dbReference type="InterPro" id="IPR052051">
    <property type="entry name" value="TCR_complex_component"/>
</dbReference>
<keyword evidence="7" id="KW-0325">Glycoprotein</keyword>
<reference evidence="9" key="4">
    <citation type="submission" date="2025-09" db="UniProtKB">
        <authorList>
            <consortium name="Ensembl"/>
        </authorList>
    </citation>
    <scope>IDENTIFICATION</scope>
    <source>
        <strain evidence="9">JP 163 A</strain>
    </source>
</reference>
<dbReference type="PANTHER" id="PTHR19433:SF133">
    <property type="entry name" value="IMMUNE-TYPE RECEPTOR 5 PRECURSOR-RELATED"/>
    <property type="match status" value="1"/>
</dbReference>
<accession>A0A3B5QFE7</accession>
<dbReference type="SMART" id="SM00409">
    <property type="entry name" value="IG"/>
    <property type="match status" value="1"/>
</dbReference>
<evidence type="ECO:0000256" key="1">
    <source>
        <dbReference type="ARBA" id="ARBA00004236"/>
    </source>
</evidence>
<dbReference type="Ensembl" id="ENSXMAT00000034203.1">
    <property type="protein sequence ID" value="ENSXMAP00000029653.1"/>
    <property type="gene ID" value="ENSXMAG00000026155.1"/>
</dbReference>
<reference evidence="9" key="3">
    <citation type="submission" date="2025-08" db="UniProtKB">
        <authorList>
            <consortium name="Ensembl"/>
        </authorList>
    </citation>
    <scope>IDENTIFICATION</scope>
    <source>
        <strain evidence="9">JP 163 A</strain>
    </source>
</reference>
<proteinExistence type="predicted"/>